<dbReference type="Pfam" id="PF01419">
    <property type="entry name" value="Jacalin"/>
    <property type="match status" value="1"/>
</dbReference>
<dbReference type="PANTHER" id="PTHR33589:SF3">
    <property type="entry name" value="ZYMOGEN GRANULE MEMBRANE PROTEIN 16-LIKE"/>
    <property type="match status" value="1"/>
</dbReference>
<dbReference type="PANTHER" id="PTHR33589">
    <property type="entry name" value="OS11G0524900 PROTEIN"/>
    <property type="match status" value="1"/>
</dbReference>
<keyword evidence="9" id="KW-1185">Reference proteome</keyword>
<evidence type="ECO:0000256" key="3">
    <source>
        <dbReference type="ARBA" id="ARBA00022729"/>
    </source>
</evidence>
<dbReference type="InterPro" id="IPR052321">
    <property type="entry name" value="PolyBind_ProtTraffic"/>
</dbReference>
<evidence type="ECO:0000313" key="9">
    <source>
        <dbReference type="Proteomes" id="UP001589798"/>
    </source>
</evidence>
<dbReference type="RefSeq" id="WP_379556337.1">
    <property type="nucleotide sequence ID" value="NZ_JBHUKO010000002.1"/>
</dbReference>
<dbReference type="Gene3D" id="2.100.10.30">
    <property type="entry name" value="Jacalin-like lectin domain"/>
    <property type="match status" value="1"/>
</dbReference>
<keyword evidence="4" id="KW-0430">Lectin</keyword>
<evidence type="ECO:0000256" key="6">
    <source>
        <dbReference type="ARBA" id="ARBA00023026"/>
    </source>
</evidence>
<gene>
    <name evidence="8" type="ORF">ACFFJC_09105</name>
</gene>
<evidence type="ECO:0000313" key="8">
    <source>
        <dbReference type="EMBL" id="MFC0204430.1"/>
    </source>
</evidence>
<name>A0ABV6CUN1_9SPHN</name>
<feature type="domain" description="Jacalin-type lectin" evidence="7">
    <location>
        <begin position="307"/>
        <end position="442"/>
    </location>
</feature>
<keyword evidence="3" id="KW-0732">Signal</keyword>
<keyword evidence="5" id="KW-0749">Sporulation</keyword>
<keyword evidence="6" id="KW-0843">Virulence</keyword>
<evidence type="ECO:0000256" key="5">
    <source>
        <dbReference type="ARBA" id="ARBA00022969"/>
    </source>
</evidence>
<dbReference type="Proteomes" id="UP001589798">
    <property type="component" value="Unassembled WGS sequence"/>
</dbReference>
<reference evidence="8 9" key="1">
    <citation type="submission" date="2024-09" db="EMBL/GenBank/DDBJ databases">
        <authorList>
            <person name="Sun Q."/>
            <person name="Mori K."/>
        </authorList>
    </citation>
    <scope>NUCLEOTIDE SEQUENCE [LARGE SCALE GENOMIC DNA]</scope>
    <source>
        <strain evidence="8 9">CCM 7706</strain>
    </source>
</reference>
<dbReference type="InterPro" id="IPR001229">
    <property type="entry name" value="Jacalin-like_lectin_dom"/>
</dbReference>
<dbReference type="Gene3D" id="1.20.190.10">
    <property type="entry name" value="Pesticidal crystal protein, N-terminal domain"/>
    <property type="match status" value="1"/>
</dbReference>
<sequence>MAGVPSADVIFIAEAAEMRLPPIGTVILQEELGYSEIDWNSLLETALVTGLNEVPVVGNLLSGLVGVFWPDDKDDPKVVWQQIKDDVAQLCHDLIDEQRAQGLLDEILGIGNVIDRYLEAQGDQKGQFFTVLLGLLEEQEPNFFHQTAPQLTLTYLVAMGTLKLTALRDQAQFFETIYGYEDPNKALHEQMVEDTINKYITAVLVSRDTAFSWRVSKIVANKDDSSWFGEHYWYVTDVLTGFYQKIPYSRRTGDSEAKRDAEGLREFIRTQEGHKFLANLDYTLKASKLWPYFNPRNPNKPDKLAVFATSGPYGGSNIATSFRDDPRGLPISKIVLHAGDRVDGLEIFYGDVSGGLHGGRGGTRHELVLEAGETIVSAHGRGGGTIDALHFRTSSGREFGAGGGGGTPFEAAPPTEVDAALYAIAGRQGSKSLERIQFEWCYYVPG</sequence>
<dbReference type="EMBL" id="JBHLWK010000010">
    <property type="protein sequence ID" value="MFC0204430.1"/>
    <property type="molecule type" value="Genomic_DNA"/>
</dbReference>
<dbReference type="PROSITE" id="PS51752">
    <property type="entry name" value="JACALIN_LECTIN"/>
    <property type="match status" value="1"/>
</dbReference>
<protein>
    <submittedName>
        <fullName evidence="8">Jacalin-like lectin</fullName>
    </submittedName>
</protein>
<keyword evidence="2" id="KW-0800">Toxin</keyword>
<evidence type="ECO:0000259" key="7">
    <source>
        <dbReference type="PROSITE" id="PS51752"/>
    </source>
</evidence>
<dbReference type="SUPFAM" id="SSF56849">
    <property type="entry name" value="delta-Endotoxin (insectocide), N-terminal domain"/>
    <property type="match status" value="1"/>
</dbReference>
<organism evidence="8 9">
    <name type="scientific">Novosphingobium soli</name>
    <dbReference type="NCBI Taxonomy" id="574956"/>
    <lineage>
        <taxon>Bacteria</taxon>
        <taxon>Pseudomonadati</taxon>
        <taxon>Pseudomonadota</taxon>
        <taxon>Alphaproteobacteria</taxon>
        <taxon>Sphingomonadales</taxon>
        <taxon>Sphingomonadaceae</taxon>
        <taxon>Novosphingobium</taxon>
    </lineage>
</organism>
<proteinExistence type="inferred from homology"/>
<comment type="similarity">
    <text evidence="1">Belongs to the delta endotoxin family.</text>
</comment>
<accession>A0ABV6CUN1</accession>
<evidence type="ECO:0000256" key="1">
    <source>
        <dbReference type="ARBA" id="ARBA00007819"/>
    </source>
</evidence>
<dbReference type="InterPro" id="IPR036716">
    <property type="entry name" value="Pest_crys_N_sf"/>
</dbReference>
<comment type="caution">
    <text evidence="8">The sequence shown here is derived from an EMBL/GenBank/DDBJ whole genome shotgun (WGS) entry which is preliminary data.</text>
</comment>
<dbReference type="SMART" id="SM00915">
    <property type="entry name" value="Jacalin"/>
    <property type="match status" value="1"/>
</dbReference>
<dbReference type="InterPro" id="IPR036404">
    <property type="entry name" value="Jacalin-like_lectin_dom_sf"/>
</dbReference>
<evidence type="ECO:0000256" key="2">
    <source>
        <dbReference type="ARBA" id="ARBA00022656"/>
    </source>
</evidence>
<evidence type="ECO:0000256" key="4">
    <source>
        <dbReference type="ARBA" id="ARBA00022734"/>
    </source>
</evidence>
<dbReference type="SUPFAM" id="SSF51101">
    <property type="entry name" value="Mannose-binding lectins"/>
    <property type="match status" value="1"/>
</dbReference>